<feature type="transmembrane region" description="Helical" evidence="5">
    <location>
        <begin position="408"/>
        <end position="431"/>
    </location>
</feature>
<keyword evidence="1 5" id="KW-0812">Transmembrane</keyword>
<evidence type="ECO:0000313" key="6">
    <source>
        <dbReference type="EMBL" id="CAK8684462.1"/>
    </source>
</evidence>
<feature type="transmembrane region" description="Helical" evidence="5">
    <location>
        <begin position="77"/>
        <end position="94"/>
    </location>
</feature>
<feature type="transmembrane region" description="Helical" evidence="5">
    <location>
        <begin position="498"/>
        <end position="531"/>
    </location>
</feature>
<sequence>MWPIYSIALLIAMLILRCATTYYAVIMGPTLLYLAHLVHQEVQDITFTFAALGGGTMLGSLVASYVNRNLKQKFNGLFLQAALTLILSGTVVAVPWINQIWQLALIFLVIGINTGYVIVDGQCLVLRTWDPKTARVLMYLLYVMGSFGRFLAPAVAGPFLAMSHENKAETKCHNINKVASTNINGTVGTDTGQFDPAGWSYIIFGIVLFVVGILHIVLGCMKADEKTYEVFSSSDEVVEEKQTDEPLRDVIWILIPLFLYCFCSTGSSLLYQDMIYAVTKCSFLDFSTSEAAWVTSVYSIGLAIGRFSGILFARHVKPIYVVFTIVSGALITMIVMISVARTWKVITWIVSFFYGFFVGPLVPAAVNWISEVINVSGTYAFIFAFGGAAGSMTLVPSAGALFHLSPFYPVYLMCGVSAFNVICFCLIGIAAKMKKRKKSESENELISKETPQDTYDTIQDHPQQEPTSEAAWVTAVFSIGLAIGRFSGILFARHVKPIYVVFTLVSGALIMMIYLMCGVSAFNVICVCLIGIAAKMKKPKNSESERELISKEIFQDTYDTVQDHPQQEPVKWGH</sequence>
<proteinExistence type="predicted"/>
<evidence type="ECO:0000256" key="3">
    <source>
        <dbReference type="ARBA" id="ARBA00023136"/>
    </source>
</evidence>
<feature type="transmembrane region" description="Helical" evidence="5">
    <location>
        <begin position="100"/>
        <end position="119"/>
    </location>
</feature>
<feature type="transmembrane region" description="Helical" evidence="5">
    <location>
        <begin position="345"/>
        <end position="366"/>
    </location>
</feature>
<feature type="transmembrane region" description="Helical" evidence="5">
    <location>
        <begin position="139"/>
        <end position="161"/>
    </location>
</feature>
<protein>
    <submittedName>
        <fullName evidence="6">Uncharacterized protein</fullName>
    </submittedName>
</protein>
<dbReference type="EMBL" id="CAWYQH010000097">
    <property type="protein sequence ID" value="CAK8684462.1"/>
    <property type="molecule type" value="Genomic_DNA"/>
</dbReference>
<evidence type="ECO:0000256" key="1">
    <source>
        <dbReference type="ARBA" id="ARBA00022692"/>
    </source>
</evidence>
<dbReference type="PANTHER" id="PTHR23121">
    <property type="entry name" value="SODIUM-DEPENDENT GLUCOSE TRANSPORTER 1"/>
    <property type="match status" value="1"/>
</dbReference>
<accession>A0ABP0G088</accession>
<dbReference type="Proteomes" id="UP001642483">
    <property type="component" value="Unassembled WGS sequence"/>
</dbReference>
<feature type="transmembrane region" description="Helical" evidence="5">
    <location>
        <begin position="470"/>
        <end position="492"/>
    </location>
</feature>
<evidence type="ECO:0000256" key="5">
    <source>
        <dbReference type="SAM" id="Phobius"/>
    </source>
</evidence>
<dbReference type="Pfam" id="PF07690">
    <property type="entry name" value="MFS_1"/>
    <property type="match status" value="1"/>
</dbReference>
<evidence type="ECO:0000313" key="7">
    <source>
        <dbReference type="Proteomes" id="UP001642483"/>
    </source>
</evidence>
<feature type="transmembrane region" description="Helical" evidence="5">
    <location>
        <begin position="250"/>
        <end position="271"/>
    </location>
</feature>
<feature type="transmembrane region" description="Helical" evidence="5">
    <location>
        <begin position="378"/>
        <end position="402"/>
    </location>
</feature>
<dbReference type="Gene3D" id="1.20.1250.20">
    <property type="entry name" value="MFS general substrate transporter like domains"/>
    <property type="match status" value="2"/>
</dbReference>
<dbReference type="PANTHER" id="PTHR23121:SF9">
    <property type="entry name" value="SODIUM-DEPENDENT GLUCOSE TRANSPORTER 1"/>
    <property type="match status" value="1"/>
</dbReference>
<keyword evidence="3 5" id="KW-0472">Membrane</keyword>
<organism evidence="6 7">
    <name type="scientific">Clavelina lepadiformis</name>
    <name type="common">Light-bulb sea squirt</name>
    <name type="synonym">Ascidia lepadiformis</name>
    <dbReference type="NCBI Taxonomy" id="159417"/>
    <lineage>
        <taxon>Eukaryota</taxon>
        <taxon>Metazoa</taxon>
        <taxon>Chordata</taxon>
        <taxon>Tunicata</taxon>
        <taxon>Ascidiacea</taxon>
        <taxon>Aplousobranchia</taxon>
        <taxon>Clavelinidae</taxon>
        <taxon>Clavelina</taxon>
    </lineage>
</organism>
<keyword evidence="2 5" id="KW-1133">Transmembrane helix</keyword>
<feature type="transmembrane region" description="Helical" evidence="5">
    <location>
        <begin position="7"/>
        <end position="25"/>
    </location>
</feature>
<dbReference type="InterPro" id="IPR011701">
    <property type="entry name" value="MFS"/>
</dbReference>
<feature type="region of interest" description="Disordered" evidence="4">
    <location>
        <begin position="441"/>
        <end position="467"/>
    </location>
</feature>
<comment type="caution">
    <text evidence="6">The sequence shown here is derived from an EMBL/GenBank/DDBJ whole genome shotgun (WGS) entry which is preliminary data.</text>
</comment>
<name>A0ABP0G088_CLALP</name>
<evidence type="ECO:0000256" key="2">
    <source>
        <dbReference type="ARBA" id="ARBA00022989"/>
    </source>
</evidence>
<keyword evidence="7" id="KW-1185">Reference proteome</keyword>
<feature type="compositionally biased region" description="Basic and acidic residues" evidence="4">
    <location>
        <begin position="441"/>
        <end position="451"/>
    </location>
</feature>
<feature type="transmembrane region" description="Helical" evidence="5">
    <location>
        <begin position="198"/>
        <end position="218"/>
    </location>
</feature>
<dbReference type="InterPro" id="IPR036259">
    <property type="entry name" value="MFS_trans_sf"/>
</dbReference>
<reference evidence="6 7" key="1">
    <citation type="submission" date="2024-02" db="EMBL/GenBank/DDBJ databases">
        <authorList>
            <person name="Daric V."/>
            <person name="Darras S."/>
        </authorList>
    </citation>
    <scope>NUCLEOTIDE SEQUENCE [LARGE SCALE GENOMIC DNA]</scope>
</reference>
<evidence type="ECO:0000256" key="4">
    <source>
        <dbReference type="SAM" id="MobiDB-lite"/>
    </source>
</evidence>
<feature type="transmembrane region" description="Helical" evidence="5">
    <location>
        <begin position="291"/>
        <end position="312"/>
    </location>
</feature>
<gene>
    <name evidence="6" type="ORF">CVLEPA_LOCUS15445</name>
</gene>
<feature type="transmembrane region" description="Helical" evidence="5">
    <location>
        <begin position="45"/>
        <end position="65"/>
    </location>
</feature>
<feature type="transmembrane region" description="Helical" evidence="5">
    <location>
        <begin position="319"/>
        <end position="339"/>
    </location>
</feature>
<dbReference type="SUPFAM" id="SSF103473">
    <property type="entry name" value="MFS general substrate transporter"/>
    <property type="match status" value="1"/>
</dbReference>